<reference evidence="2" key="3">
    <citation type="submission" date="2025-09" db="UniProtKB">
        <authorList>
            <consortium name="Ensembl"/>
        </authorList>
    </citation>
    <scope>IDENTIFICATION</scope>
</reference>
<feature type="region of interest" description="Disordered" evidence="1">
    <location>
        <begin position="54"/>
        <end position="90"/>
    </location>
</feature>
<dbReference type="FunCoup" id="A0A673AEK2">
    <property type="interactions" value="296"/>
</dbReference>
<sequence>MKTEPTGIGAGLMDLIPRSCQFPANINHVTQVFNMKNLRKADLISVSVATTRLASNRKTRPQGVLQTASGSRTSGPPPQNGRKTSAAPDGIDSSVLCVSNLFWPGSSSDLQVWSSWESNEGAEPQLSLEEEVFTFSSQPHSPKRGQGQGDQEKTETGDHRVQNKSGRRCDAQPEDDFIGSESDEVCFDSILDVELDYEVHPESQNINQTSSEDSGHGSTDVLTLSTSTGRAETSEMVPRHCLSPSASLVCLHLDCFRRTNHYLFLIITKEEDKKLPVDSSDCMSSLLGNLHLCQDDDEELRMLASLKREQEEDECRASGLSASQIHRCNVSISMSSDDTSTWTHVSMVCGIFFCSSSSFSVDSLLTRNIYLQPILHSLFVPLSFFFLFPTGEDEPVTEEDEYLNLLYDPCLNCYFDPKTGKYYELA</sequence>
<accession>A0A673AEK2</accession>
<feature type="compositionally biased region" description="Polar residues" evidence="1">
    <location>
        <begin position="205"/>
        <end position="231"/>
    </location>
</feature>
<organism evidence="2 3">
    <name type="scientific">Sphaeramia orbicularis</name>
    <name type="common">orbiculate cardinalfish</name>
    <dbReference type="NCBI Taxonomy" id="375764"/>
    <lineage>
        <taxon>Eukaryota</taxon>
        <taxon>Metazoa</taxon>
        <taxon>Chordata</taxon>
        <taxon>Craniata</taxon>
        <taxon>Vertebrata</taxon>
        <taxon>Euteleostomi</taxon>
        <taxon>Actinopterygii</taxon>
        <taxon>Neopterygii</taxon>
        <taxon>Teleostei</taxon>
        <taxon>Neoteleostei</taxon>
        <taxon>Acanthomorphata</taxon>
        <taxon>Gobiaria</taxon>
        <taxon>Kurtiformes</taxon>
        <taxon>Apogonoidei</taxon>
        <taxon>Apogonidae</taxon>
        <taxon>Apogoninae</taxon>
        <taxon>Sphaeramia</taxon>
    </lineage>
</organism>
<evidence type="ECO:0000313" key="2">
    <source>
        <dbReference type="Ensembl" id="ENSSORP00005027699.1"/>
    </source>
</evidence>
<reference evidence="2" key="2">
    <citation type="submission" date="2025-08" db="UniProtKB">
        <authorList>
            <consortium name="Ensembl"/>
        </authorList>
    </citation>
    <scope>IDENTIFICATION</scope>
</reference>
<evidence type="ECO:0000256" key="1">
    <source>
        <dbReference type="SAM" id="MobiDB-lite"/>
    </source>
</evidence>
<dbReference type="Ensembl" id="ENSSORT00005028493.1">
    <property type="protein sequence ID" value="ENSSORP00005027699.1"/>
    <property type="gene ID" value="ENSSORG00005013239.1"/>
</dbReference>
<dbReference type="AlphaFoldDB" id="A0A673AEK2"/>
<dbReference type="InterPro" id="IPR040441">
    <property type="entry name" value="CFA20/CFAP20DC"/>
</dbReference>
<evidence type="ECO:0000313" key="3">
    <source>
        <dbReference type="Proteomes" id="UP000472271"/>
    </source>
</evidence>
<dbReference type="InParanoid" id="A0A673AEK2"/>
<name>A0A673AEK2_9TELE</name>
<keyword evidence="3" id="KW-1185">Reference proteome</keyword>
<feature type="compositionally biased region" description="Polar residues" evidence="1">
    <location>
        <begin position="64"/>
        <end position="74"/>
    </location>
</feature>
<feature type="region of interest" description="Disordered" evidence="1">
    <location>
        <begin position="132"/>
        <end position="177"/>
    </location>
</feature>
<dbReference type="PANTHER" id="PTHR12458">
    <property type="entry name" value="ORF PROTEIN"/>
    <property type="match status" value="1"/>
</dbReference>
<reference evidence="2" key="1">
    <citation type="submission" date="2019-06" db="EMBL/GenBank/DDBJ databases">
        <authorList>
            <consortium name="Wellcome Sanger Institute Data Sharing"/>
        </authorList>
    </citation>
    <scope>NUCLEOTIDE SEQUENCE [LARGE SCALE GENOMIC DNA]</scope>
</reference>
<protein>
    <submittedName>
        <fullName evidence="2">Uncharacterized protein</fullName>
    </submittedName>
</protein>
<proteinExistence type="predicted"/>
<dbReference type="Proteomes" id="UP000472271">
    <property type="component" value="Chromosome 5"/>
</dbReference>
<feature type="compositionally biased region" description="Basic and acidic residues" evidence="1">
    <location>
        <begin position="150"/>
        <end position="171"/>
    </location>
</feature>
<feature type="region of interest" description="Disordered" evidence="1">
    <location>
        <begin position="205"/>
        <end position="235"/>
    </location>
</feature>